<evidence type="ECO:0000313" key="2">
    <source>
        <dbReference type="EMBL" id="MBB5200259.1"/>
    </source>
</evidence>
<proteinExistence type="predicted"/>
<evidence type="ECO:0000313" key="3">
    <source>
        <dbReference type="Proteomes" id="UP000571084"/>
    </source>
</evidence>
<protein>
    <recommendedName>
        <fullName evidence="4">XRE family transcriptional regulator</fullName>
    </recommendedName>
</protein>
<sequence>MMGSNISKSALTGDTLDDQRSFNPDQLLDALLATLHLKNDAQLCRVLNVGPPMISKIRHRRLPIGAPLLIRMHEESKLSIAELRAMMGDHREKFGVSDAPRRE</sequence>
<dbReference type="AlphaFoldDB" id="A0A840RUW9"/>
<feature type="region of interest" description="Disordered" evidence="1">
    <location>
        <begin position="1"/>
        <end position="20"/>
    </location>
</feature>
<name>A0A840RUW9_9BURK</name>
<gene>
    <name evidence="2" type="ORF">HNR39_002094</name>
</gene>
<comment type="caution">
    <text evidence="2">The sequence shown here is derived from an EMBL/GenBank/DDBJ whole genome shotgun (WGS) entry which is preliminary data.</text>
</comment>
<feature type="compositionally biased region" description="Polar residues" evidence="1">
    <location>
        <begin position="1"/>
        <end position="12"/>
    </location>
</feature>
<dbReference type="Proteomes" id="UP000571084">
    <property type="component" value="Unassembled WGS sequence"/>
</dbReference>
<accession>A0A840RUW9</accession>
<reference evidence="2 3" key="1">
    <citation type="submission" date="2020-08" db="EMBL/GenBank/DDBJ databases">
        <title>Genomic Encyclopedia of Type Strains, Phase IV (KMG-IV): sequencing the most valuable type-strain genomes for metagenomic binning, comparative biology and taxonomic classification.</title>
        <authorList>
            <person name="Goeker M."/>
        </authorList>
    </citation>
    <scope>NUCLEOTIDE SEQUENCE [LARGE SCALE GENOMIC DNA]</scope>
    <source>
        <strain evidence="2 3">DSM 23240</strain>
    </source>
</reference>
<keyword evidence="3" id="KW-1185">Reference proteome</keyword>
<organism evidence="2 3">
    <name type="scientific">Glaciimonas immobilis</name>
    <dbReference type="NCBI Taxonomy" id="728004"/>
    <lineage>
        <taxon>Bacteria</taxon>
        <taxon>Pseudomonadati</taxon>
        <taxon>Pseudomonadota</taxon>
        <taxon>Betaproteobacteria</taxon>
        <taxon>Burkholderiales</taxon>
        <taxon>Oxalobacteraceae</taxon>
        <taxon>Glaciimonas</taxon>
    </lineage>
</organism>
<dbReference type="EMBL" id="JACHHQ010000004">
    <property type="protein sequence ID" value="MBB5200259.1"/>
    <property type="molecule type" value="Genomic_DNA"/>
</dbReference>
<evidence type="ECO:0008006" key="4">
    <source>
        <dbReference type="Google" id="ProtNLM"/>
    </source>
</evidence>
<dbReference type="RefSeq" id="WP_168051518.1">
    <property type="nucleotide sequence ID" value="NZ_JAAOZT010000001.1"/>
</dbReference>
<evidence type="ECO:0000256" key="1">
    <source>
        <dbReference type="SAM" id="MobiDB-lite"/>
    </source>
</evidence>